<dbReference type="InterPro" id="IPR037185">
    <property type="entry name" value="EmrE-like"/>
</dbReference>
<feature type="transmembrane region" description="Helical" evidence="6">
    <location>
        <begin position="262"/>
        <end position="280"/>
    </location>
</feature>
<dbReference type="GeneID" id="66871496"/>
<comment type="caution">
    <text evidence="8">The sequence shown here is derived from an EMBL/GenBank/DDBJ whole genome shotgun (WGS) entry which is preliminary data.</text>
</comment>
<feature type="transmembrane region" description="Helical" evidence="6">
    <location>
        <begin position="89"/>
        <end position="109"/>
    </location>
</feature>
<gene>
    <name evidence="8" type="ORF">AFK71_13495</name>
</gene>
<dbReference type="Proteomes" id="UP000036780">
    <property type="component" value="Unassembled WGS sequence"/>
</dbReference>
<feature type="transmembrane region" description="Helical" evidence="6">
    <location>
        <begin position="210"/>
        <end position="230"/>
    </location>
</feature>
<dbReference type="InterPro" id="IPR050638">
    <property type="entry name" value="AA-Vitamin_Transporters"/>
</dbReference>
<feature type="transmembrane region" description="Helical" evidence="6">
    <location>
        <begin position="171"/>
        <end position="195"/>
    </location>
</feature>
<dbReference type="InterPro" id="IPR000620">
    <property type="entry name" value="EamA_dom"/>
</dbReference>
<keyword evidence="9" id="KW-1185">Reference proteome</keyword>
<organism evidence="8 9">
    <name type="scientific">Virgibacillus pantothenticus</name>
    <dbReference type="NCBI Taxonomy" id="1473"/>
    <lineage>
        <taxon>Bacteria</taxon>
        <taxon>Bacillati</taxon>
        <taxon>Bacillota</taxon>
        <taxon>Bacilli</taxon>
        <taxon>Bacillales</taxon>
        <taxon>Bacillaceae</taxon>
        <taxon>Virgibacillus</taxon>
    </lineage>
</organism>
<dbReference type="PANTHER" id="PTHR32322">
    <property type="entry name" value="INNER MEMBRANE TRANSPORTER"/>
    <property type="match status" value="1"/>
</dbReference>
<dbReference type="AlphaFoldDB" id="A0A0L0QLJ7"/>
<evidence type="ECO:0000256" key="1">
    <source>
        <dbReference type="ARBA" id="ARBA00004127"/>
    </source>
</evidence>
<dbReference type="PATRIC" id="fig|1473.5.peg.1303"/>
<comment type="similarity">
    <text evidence="2">Belongs to the EamA transporter family.</text>
</comment>
<feature type="transmembrane region" description="Helical" evidence="6">
    <location>
        <begin position="142"/>
        <end position="164"/>
    </location>
</feature>
<feature type="transmembrane region" description="Helical" evidence="6">
    <location>
        <begin position="118"/>
        <end position="136"/>
    </location>
</feature>
<keyword evidence="4 6" id="KW-1133">Transmembrane helix</keyword>
<dbReference type="GO" id="GO:0016020">
    <property type="term" value="C:membrane"/>
    <property type="evidence" value="ECO:0007669"/>
    <property type="project" value="UniProtKB-SubCell"/>
</dbReference>
<protein>
    <recommendedName>
        <fullName evidence="7">EamA domain-containing protein</fullName>
    </recommendedName>
</protein>
<evidence type="ECO:0000313" key="8">
    <source>
        <dbReference type="EMBL" id="KNE19495.1"/>
    </source>
</evidence>
<dbReference type="PANTHER" id="PTHR32322:SF2">
    <property type="entry name" value="EAMA DOMAIN-CONTAINING PROTEIN"/>
    <property type="match status" value="1"/>
</dbReference>
<dbReference type="EMBL" id="LGTO01000007">
    <property type="protein sequence ID" value="KNE19495.1"/>
    <property type="molecule type" value="Genomic_DNA"/>
</dbReference>
<evidence type="ECO:0000313" key="9">
    <source>
        <dbReference type="Proteomes" id="UP000036780"/>
    </source>
</evidence>
<keyword evidence="5 6" id="KW-0472">Membrane</keyword>
<sequence>MPVIALFVLSLLWGSTFYFTKMVLPDFHPVSIVFYRCLLGGLTLLPFFLWKRKKQDFQNVLPLIGITLLSTGIPWVFMSFSQKGLDTTISAVLNATGPIWGVIFSFFILKIPLRKKEIFSVLIGFSGILVAFFLGTSNKINFTFSSAVLLLLAVSLYALSAIFTSKYLRNVTVYTISFVSLLTGSIYSGLFMIFIEPSSYQAFMDIKNVGALMMLGVFNSGIGNLLYFYLVQKAGPIFALLITYLMPITTILLGVLLLNENLVAGTVFALIFVLISVYFSRERRRK</sequence>
<feature type="domain" description="EamA" evidence="7">
    <location>
        <begin position="3"/>
        <end position="132"/>
    </location>
</feature>
<accession>A0A0L0QLJ7</accession>
<name>A0A0L0QLJ7_VIRPA</name>
<dbReference type="OrthoDB" id="67135at2"/>
<dbReference type="RefSeq" id="WP_050352031.1">
    <property type="nucleotide sequence ID" value="NZ_CP073011.1"/>
</dbReference>
<dbReference type="Pfam" id="PF00892">
    <property type="entry name" value="EamA"/>
    <property type="match status" value="2"/>
</dbReference>
<keyword evidence="3 6" id="KW-0812">Transmembrane</keyword>
<dbReference type="SUPFAM" id="SSF103481">
    <property type="entry name" value="Multidrug resistance efflux transporter EmrE"/>
    <property type="match status" value="2"/>
</dbReference>
<reference evidence="9" key="1">
    <citation type="submission" date="2015-07" db="EMBL/GenBank/DDBJ databases">
        <title>Fjat-10053 dsm26.</title>
        <authorList>
            <person name="Liu B."/>
            <person name="Wang J."/>
            <person name="Zhu Y."/>
            <person name="Liu G."/>
            <person name="Chen Q."/>
            <person name="Chen Z."/>
            <person name="Lan J."/>
            <person name="Che J."/>
            <person name="Ge C."/>
            <person name="Shi H."/>
            <person name="Pan Z."/>
            <person name="Liu X."/>
        </authorList>
    </citation>
    <scope>NUCLEOTIDE SEQUENCE [LARGE SCALE GENOMIC DNA]</scope>
    <source>
        <strain evidence="9">DSM 26</strain>
    </source>
</reference>
<feature type="domain" description="EamA" evidence="7">
    <location>
        <begin position="147"/>
        <end position="279"/>
    </location>
</feature>
<evidence type="ECO:0000256" key="2">
    <source>
        <dbReference type="ARBA" id="ARBA00007362"/>
    </source>
</evidence>
<evidence type="ECO:0000259" key="7">
    <source>
        <dbReference type="Pfam" id="PF00892"/>
    </source>
</evidence>
<feature type="transmembrane region" description="Helical" evidence="6">
    <location>
        <begin position="57"/>
        <end position="77"/>
    </location>
</feature>
<evidence type="ECO:0000256" key="6">
    <source>
        <dbReference type="SAM" id="Phobius"/>
    </source>
</evidence>
<evidence type="ECO:0000256" key="3">
    <source>
        <dbReference type="ARBA" id="ARBA00022692"/>
    </source>
</evidence>
<evidence type="ECO:0000256" key="5">
    <source>
        <dbReference type="ARBA" id="ARBA00023136"/>
    </source>
</evidence>
<feature type="transmembrane region" description="Helical" evidence="6">
    <location>
        <begin position="33"/>
        <end position="50"/>
    </location>
</feature>
<feature type="transmembrane region" description="Helical" evidence="6">
    <location>
        <begin position="237"/>
        <end position="256"/>
    </location>
</feature>
<proteinExistence type="inferred from homology"/>
<comment type="subcellular location">
    <subcellularLocation>
        <location evidence="1">Endomembrane system</location>
        <topology evidence="1">Multi-pass membrane protein</topology>
    </subcellularLocation>
</comment>
<evidence type="ECO:0000256" key="4">
    <source>
        <dbReference type="ARBA" id="ARBA00022989"/>
    </source>
</evidence>